<keyword evidence="5" id="KW-0574">Periplasm</keyword>
<evidence type="ECO:0000256" key="6">
    <source>
        <dbReference type="ARBA" id="ARBA00022841"/>
    </source>
</evidence>
<dbReference type="Proteomes" id="UP000266426">
    <property type="component" value="Unassembled WGS sequence"/>
</dbReference>
<dbReference type="EMBL" id="QZJZ01000075">
    <property type="protein sequence ID" value="RJP57769.1"/>
    <property type="molecule type" value="Genomic_DNA"/>
</dbReference>
<protein>
    <recommendedName>
        <fullName evidence="8">AlgX/AlgJ SGNH hydrolase-like domain-containing protein</fullName>
    </recommendedName>
</protein>
<evidence type="ECO:0000256" key="4">
    <source>
        <dbReference type="ARBA" id="ARBA00022729"/>
    </source>
</evidence>
<reference evidence="9 10" key="1">
    <citation type="journal article" date="2017" name="ISME J.">
        <title>Energy and carbon metabolisms in a deep terrestrial subsurface fluid microbial community.</title>
        <authorList>
            <person name="Momper L."/>
            <person name="Jungbluth S.P."/>
            <person name="Lee M.D."/>
            <person name="Amend J.P."/>
        </authorList>
    </citation>
    <scope>NUCLEOTIDE SEQUENCE [LARGE SCALE GENOMIC DNA]</scope>
    <source>
        <strain evidence="9">SURF_26</strain>
    </source>
</reference>
<gene>
    <name evidence="9" type="ORF">C4541_09620</name>
</gene>
<feature type="domain" description="AlgX/AlgJ SGNH hydrolase-like" evidence="8">
    <location>
        <begin position="97"/>
        <end position="265"/>
    </location>
</feature>
<evidence type="ECO:0000256" key="1">
    <source>
        <dbReference type="ARBA" id="ARBA00004418"/>
    </source>
</evidence>
<keyword evidence="7" id="KW-0472">Membrane</keyword>
<dbReference type="UniPathway" id="UPA00286"/>
<keyword evidence="7" id="KW-1133">Transmembrane helix</keyword>
<comment type="caution">
    <text evidence="9">The sequence shown here is derived from an EMBL/GenBank/DDBJ whole genome shotgun (WGS) entry which is preliminary data.</text>
</comment>
<proteinExistence type="predicted"/>
<evidence type="ECO:0000313" key="10">
    <source>
        <dbReference type="Proteomes" id="UP000266426"/>
    </source>
</evidence>
<keyword evidence="4" id="KW-0732">Signal</keyword>
<comment type="subcellular location">
    <subcellularLocation>
        <location evidence="1">Periplasm</location>
    </subcellularLocation>
</comment>
<accession>A0A3A4QYH5</accession>
<keyword evidence="6" id="KW-0016">Alginate biosynthesis</keyword>
<dbReference type="GO" id="GO:0042597">
    <property type="term" value="C:periplasmic space"/>
    <property type="evidence" value="ECO:0007669"/>
    <property type="project" value="UniProtKB-SubCell"/>
</dbReference>
<keyword evidence="3" id="KW-0808">Transferase</keyword>
<name>A0A3A4QYH5_9BACT</name>
<feature type="transmembrane region" description="Helical" evidence="7">
    <location>
        <begin position="7"/>
        <end position="28"/>
    </location>
</feature>
<evidence type="ECO:0000256" key="2">
    <source>
        <dbReference type="ARBA" id="ARBA00005182"/>
    </source>
</evidence>
<evidence type="ECO:0000256" key="7">
    <source>
        <dbReference type="SAM" id="Phobius"/>
    </source>
</evidence>
<evidence type="ECO:0000256" key="3">
    <source>
        <dbReference type="ARBA" id="ARBA00022679"/>
    </source>
</evidence>
<comment type="pathway">
    <text evidence="2">Glycan biosynthesis; alginate biosynthesis.</text>
</comment>
<dbReference type="InterPro" id="IPR031811">
    <property type="entry name" value="ALGX/ALGJ_SGNH-like"/>
</dbReference>
<sequence length="522" mass="60237">MRNISRTHTIIAVIFFVSIYVSCLGYVFKLDCFQGLHENRTYSRLPALSLEYSKLMAYPDEFEDNFNDHFGLRQIYIFLNNYMKYMYLGLSGSPKVDIGKDQWLFFAITFTGYHDSSVFTPDLLDRWKLSLEIKKAWFLKQGIRYYFTIIPNKNTIYPEYVPQKYARKETSTPIDQLTEHLRQNSTVPFVDVKETLLNAKNGTYTLYYKTDTHINYYGAFHIANRLLQAVSQEVPACIPLNISEFTVTSKTGRGGDLSRMLGLDSLITDQWIIFEPNSSWSFTSPTPEEIFYPDTIFVKNADDPVIETRNISQALPNALVFRDSCGHGVLPFLSERFSYIRYIWEHLGILIPIETLIEEVQPDVVIEEVVERNLIFDKPQLPPDISKALYHLADKEIMRLDGMDCSRIFTQHKKANFLLAKQNFIIPLGSFAENSAEFIVLEFDIQSEEPSEMVISHRTKRVSEYNENTAYHINLNKGRNTVYVTLLSTCITGDVKCNFSSDLKNYTVHSVAAKRLGVDALY</sequence>
<keyword evidence="7" id="KW-0812">Transmembrane</keyword>
<evidence type="ECO:0000256" key="5">
    <source>
        <dbReference type="ARBA" id="ARBA00022764"/>
    </source>
</evidence>
<organism evidence="9 10">
    <name type="scientific">Candidatus Auribacter fodinae</name>
    <dbReference type="NCBI Taxonomy" id="2093366"/>
    <lineage>
        <taxon>Bacteria</taxon>
        <taxon>Pseudomonadati</taxon>
        <taxon>Candidatus Auribacterota</taxon>
        <taxon>Candidatus Auribacteria</taxon>
        <taxon>Candidatus Auribacterales</taxon>
        <taxon>Candidatus Auribacteraceae</taxon>
        <taxon>Candidatus Auribacter</taxon>
    </lineage>
</organism>
<evidence type="ECO:0000313" key="9">
    <source>
        <dbReference type="EMBL" id="RJP57769.1"/>
    </source>
</evidence>
<dbReference type="GO" id="GO:0016740">
    <property type="term" value="F:transferase activity"/>
    <property type="evidence" value="ECO:0007669"/>
    <property type="project" value="UniProtKB-KW"/>
</dbReference>
<dbReference type="GO" id="GO:0042121">
    <property type="term" value="P:alginic acid biosynthetic process"/>
    <property type="evidence" value="ECO:0007669"/>
    <property type="project" value="UniProtKB-UniPathway"/>
</dbReference>
<dbReference type="AlphaFoldDB" id="A0A3A4QYH5"/>
<evidence type="ECO:0000259" key="8">
    <source>
        <dbReference type="Pfam" id="PF16822"/>
    </source>
</evidence>
<dbReference type="Pfam" id="PF16822">
    <property type="entry name" value="ALGX"/>
    <property type="match status" value="1"/>
</dbReference>